<keyword evidence="4" id="KW-0053">Apoptosis</keyword>
<evidence type="ECO:0000256" key="2">
    <source>
        <dbReference type="ARBA" id="ARBA00022490"/>
    </source>
</evidence>
<evidence type="ECO:0000256" key="3">
    <source>
        <dbReference type="ARBA" id="ARBA00022499"/>
    </source>
</evidence>
<feature type="domain" description="TRAF-type" evidence="15">
    <location>
        <begin position="111"/>
        <end position="162"/>
    </location>
</feature>
<keyword evidence="16" id="KW-0012">Acyltransferase</keyword>
<dbReference type="GO" id="GO:0061630">
    <property type="term" value="F:ubiquitin protein ligase activity"/>
    <property type="evidence" value="ECO:0007669"/>
    <property type="project" value="UniProtKB-EC"/>
</dbReference>
<evidence type="ECO:0000256" key="4">
    <source>
        <dbReference type="ARBA" id="ARBA00022703"/>
    </source>
</evidence>
<dbReference type="Pfam" id="PF02176">
    <property type="entry name" value="zf-TRAF"/>
    <property type="match status" value="2"/>
</dbReference>
<dbReference type="SUPFAM" id="SSF57850">
    <property type="entry name" value="RING/U-box"/>
    <property type="match status" value="1"/>
</dbReference>
<keyword evidence="6" id="KW-0677">Repeat</keyword>
<dbReference type="PROSITE" id="PS50145">
    <property type="entry name" value="ZF_TRAF"/>
    <property type="match status" value="2"/>
</dbReference>
<dbReference type="Proteomes" id="UP000596742">
    <property type="component" value="Unassembled WGS sequence"/>
</dbReference>
<dbReference type="PANTHER" id="PTHR10131">
    <property type="entry name" value="TNF RECEPTOR ASSOCIATED FACTOR"/>
    <property type="match status" value="1"/>
</dbReference>
<dbReference type="InterPro" id="IPR001841">
    <property type="entry name" value="Znf_RING"/>
</dbReference>
<dbReference type="PROSITE" id="PS50144">
    <property type="entry name" value="MATH"/>
    <property type="match status" value="1"/>
</dbReference>
<evidence type="ECO:0000256" key="6">
    <source>
        <dbReference type="ARBA" id="ARBA00022737"/>
    </source>
</evidence>
<dbReference type="GO" id="GO:0043122">
    <property type="term" value="P:regulation of canonical NF-kappaB signal transduction"/>
    <property type="evidence" value="ECO:0007669"/>
    <property type="project" value="TreeGrafter"/>
</dbReference>
<keyword evidence="17" id="KW-1185">Reference proteome</keyword>
<feature type="zinc finger region" description="TRAF-type" evidence="11">
    <location>
        <begin position="111"/>
        <end position="162"/>
    </location>
</feature>
<evidence type="ECO:0000259" key="13">
    <source>
        <dbReference type="PROSITE" id="PS50089"/>
    </source>
</evidence>
<protein>
    <submittedName>
        <fullName evidence="16">TNF receptor-associated factor 2</fullName>
        <ecNumber evidence="16">2.3.2.27</ecNumber>
    </submittedName>
</protein>
<dbReference type="PROSITE" id="PS50089">
    <property type="entry name" value="ZF_RING_2"/>
    <property type="match status" value="1"/>
</dbReference>
<proteinExistence type="predicted"/>
<organism evidence="16 17">
    <name type="scientific">Mytilus galloprovincialis</name>
    <name type="common">Mediterranean mussel</name>
    <dbReference type="NCBI Taxonomy" id="29158"/>
    <lineage>
        <taxon>Eukaryota</taxon>
        <taxon>Metazoa</taxon>
        <taxon>Spiralia</taxon>
        <taxon>Lophotrochozoa</taxon>
        <taxon>Mollusca</taxon>
        <taxon>Bivalvia</taxon>
        <taxon>Autobranchia</taxon>
        <taxon>Pteriomorphia</taxon>
        <taxon>Mytilida</taxon>
        <taxon>Mytiloidea</taxon>
        <taxon>Mytilidae</taxon>
        <taxon>Mytilinae</taxon>
        <taxon>Mytilus</taxon>
    </lineage>
</organism>
<dbReference type="OrthoDB" id="6499288at2759"/>
<dbReference type="GO" id="GO:0005164">
    <property type="term" value="F:tumor necrosis factor receptor binding"/>
    <property type="evidence" value="ECO:0007669"/>
    <property type="project" value="TreeGrafter"/>
</dbReference>
<dbReference type="GO" id="GO:0006915">
    <property type="term" value="P:apoptotic process"/>
    <property type="evidence" value="ECO:0007669"/>
    <property type="project" value="UniProtKB-KW"/>
</dbReference>
<dbReference type="InterPro" id="IPR008974">
    <property type="entry name" value="TRAF-like"/>
</dbReference>
<dbReference type="InterPro" id="IPR018957">
    <property type="entry name" value="Znf_C3HC4_RING-type"/>
</dbReference>
<dbReference type="InterPro" id="IPR013083">
    <property type="entry name" value="Znf_RING/FYVE/PHD"/>
</dbReference>
<evidence type="ECO:0000256" key="8">
    <source>
        <dbReference type="ARBA" id="ARBA00022833"/>
    </source>
</evidence>
<accession>A0A8B6E7Q3</accession>
<evidence type="ECO:0000313" key="17">
    <source>
        <dbReference type="Proteomes" id="UP000596742"/>
    </source>
</evidence>
<dbReference type="GO" id="GO:0005737">
    <property type="term" value="C:cytoplasm"/>
    <property type="evidence" value="ECO:0007669"/>
    <property type="project" value="UniProtKB-SubCell"/>
</dbReference>
<keyword evidence="10 12" id="KW-0175">Coiled coil</keyword>
<dbReference type="GO" id="GO:0008270">
    <property type="term" value="F:zinc ion binding"/>
    <property type="evidence" value="ECO:0007669"/>
    <property type="project" value="UniProtKB-KW"/>
</dbReference>
<dbReference type="SMART" id="SM00061">
    <property type="entry name" value="MATH"/>
    <property type="match status" value="1"/>
</dbReference>
<dbReference type="EC" id="2.3.2.27" evidence="16"/>
<comment type="subcellular location">
    <subcellularLocation>
        <location evidence="1">Cytoplasm</location>
    </subcellularLocation>
</comment>
<keyword evidence="2" id="KW-0963">Cytoplasm</keyword>
<dbReference type="EMBL" id="UYJE01004592">
    <property type="protein sequence ID" value="VDI29393.1"/>
    <property type="molecule type" value="Genomic_DNA"/>
</dbReference>
<dbReference type="SMART" id="SM00184">
    <property type="entry name" value="RING"/>
    <property type="match status" value="1"/>
</dbReference>
<feature type="domain" description="MATH" evidence="14">
    <location>
        <begin position="389"/>
        <end position="536"/>
    </location>
</feature>
<reference evidence="16" key="1">
    <citation type="submission" date="2018-11" db="EMBL/GenBank/DDBJ databases">
        <authorList>
            <person name="Alioto T."/>
            <person name="Alioto T."/>
        </authorList>
    </citation>
    <scope>NUCLEOTIDE SEQUENCE</scope>
</reference>
<keyword evidence="7 11" id="KW-0863">Zinc-finger</keyword>
<feature type="zinc finger region" description="TRAF-type" evidence="11">
    <location>
        <begin position="165"/>
        <end position="210"/>
    </location>
</feature>
<dbReference type="PROSITE" id="PS00518">
    <property type="entry name" value="ZF_RING_1"/>
    <property type="match status" value="1"/>
</dbReference>
<feature type="domain" description="TRAF-type" evidence="15">
    <location>
        <begin position="165"/>
        <end position="210"/>
    </location>
</feature>
<dbReference type="SUPFAM" id="SSF49599">
    <property type="entry name" value="TRAF domain-like"/>
    <property type="match status" value="2"/>
</dbReference>
<keyword evidence="16" id="KW-0675">Receptor</keyword>
<dbReference type="AlphaFoldDB" id="A0A8B6E7Q3"/>
<evidence type="ECO:0000256" key="10">
    <source>
        <dbReference type="ARBA" id="ARBA00023054"/>
    </source>
</evidence>
<evidence type="ECO:0000313" key="16">
    <source>
        <dbReference type="EMBL" id="VDI29393.1"/>
    </source>
</evidence>
<dbReference type="GO" id="GO:0007165">
    <property type="term" value="P:signal transduction"/>
    <property type="evidence" value="ECO:0007669"/>
    <property type="project" value="InterPro"/>
</dbReference>
<gene>
    <name evidence="16" type="ORF">MGAL_10B080022</name>
</gene>
<dbReference type="PANTHER" id="PTHR10131:SF138">
    <property type="entry name" value="RE66324P"/>
    <property type="match status" value="1"/>
</dbReference>
<dbReference type="FunFam" id="2.60.210.10:FF:000001">
    <property type="entry name" value="TNF receptor-associated factor"/>
    <property type="match status" value="1"/>
</dbReference>
<dbReference type="Gene3D" id="3.30.40.10">
    <property type="entry name" value="Zinc/RING finger domain, C3HC4 (zinc finger)"/>
    <property type="match status" value="2"/>
</dbReference>
<keyword evidence="16" id="KW-0808">Transferase</keyword>
<dbReference type="Gene3D" id="2.60.210.10">
    <property type="entry name" value="Apoptosis, Tumor Necrosis Factor Receptor Associated Protein 2, Chain A"/>
    <property type="match status" value="1"/>
</dbReference>
<dbReference type="PIRSF" id="PIRSF015614">
    <property type="entry name" value="TRAF"/>
    <property type="match status" value="1"/>
</dbReference>
<evidence type="ECO:0000256" key="1">
    <source>
        <dbReference type="ARBA" id="ARBA00004496"/>
    </source>
</evidence>
<evidence type="ECO:0000259" key="15">
    <source>
        <dbReference type="PROSITE" id="PS50145"/>
    </source>
</evidence>
<dbReference type="InterPro" id="IPR032070">
    <property type="entry name" value="TRAF_BIRC3-bd"/>
</dbReference>
<dbReference type="Pfam" id="PF21355">
    <property type="entry name" value="TRAF-mep_MATH"/>
    <property type="match status" value="1"/>
</dbReference>
<feature type="domain" description="RING-type" evidence="13">
    <location>
        <begin position="20"/>
        <end position="60"/>
    </location>
</feature>
<evidence type="ECO:0000256" key="12">
    <source>
        <dbReference type="SAM" id="Coils"/>
    </source>
</evidence>
<evidence type="ECO:0000256" key="7">
    <source>
        <dbReference type="ARBA" id="ARBA00022771"/>
    </source>
</evidence>
<evidence type="ECO:0000256" key="9">
    <source>
        <dbReference type="ARBA" id="ARBA00022843"/>
    </source>
</evidence>
<dbReference type="Pfam" id="PF16673">
    <property type="entry name" value="TRAF_BIRC3_bd"/>
    <property type="match status" value="1"/>
</dbReference>
<keyword evidence="8 11" id="KW-0862">Zinc</keyword>
<comment type="caution">
    <text evidence="16">The sequence shown here is derived from an EMBL/GenBank/DDBJ whole genome shotgun (WGS) entry which is preliminary data.</text>
</comment>
<dbReference type="InterPro" id="IPR017907">
    <property type="entry name" value="Znf_RING_CS"/>
</dbReference>
<feature type="coiled-coil region" evidence="12">
    <location>
        <begin position="324"/>
        <end position="365"/>
    </location>
</feature>
<dbReference type="Pfam" id="PF00097">
    <property type="entry name" value="zf-C3HC4"/>
    <property type="match status" value="1"/>
</dbReference>
<evidence type="ECO:0000259" key="14">
    <source>
        <dbReference type="PROSITE" id="PS50144"/>
    </source>
</evidence>
<dbReference type="Gene3D" id="1.20.5.170">
    <property type="match status" value="1"/>
</dbReference>
<keyword evidence="9" id="KW-0832">Ubl conjugation</keyword>
<dbReference type="InterPro" id="IPR049342">
    <property type="entry name" value="TRAF1-6_MATH_dom"/>
</dbReference>
<dbReference type="InterPro" id="IPR012227">
    <property type="entry name" value="TNF_rcpt-assoc_TRAF_met"/>
</dbReference>
<keyword evidence="3" id="KW-1017">Isopeptide bond</keyword>
<sequence>MQAGYSRDVFSSGFDTKFLCNYCGNILRDPVQSYCGHRFCRACIQGLVSSGDQRVQCLQCLTEGNADEEYSFINQDQIFPDMAVKREMSSIESKCVNPGCSWKGNFKHYEAHFKECKYQASPCTQCGNLITASKLNDHMKNECPMRRVKCKHCNAEVVQQDLDTTHQNECPKYPLKCDSCGKKKITREKMQQHIDKECANQKIQCPVPNCEKHITKVDRNKFQNHVEQKPGLHIVHNLEQVTAISEKVAQIVAHLENTQSANNAGVITELRSKVQEQEQAIRTIMTTGGGGGGSGSVAGGADVGNMMQKFQALEIKTGTYEGIVTTLHREIERCITAIENMERQRQQEREQVNNDAEKIKQLEAKLHMKEVIIAEHALKISNLETTVYDGNLMWRIPEWTKKRREAVSGQCTSIYSTAFYTSRSGYKMCVRLYPNGDGMGKGTHVSIFFVIMRGNYDALLGWPFGHRVIFRMIDQGQNGNHLIDSFRPDPSSTSFKRPTSEMNIASGCPLFMPLSKLDDPSVSYVKDDVMYVNVCLDISEGRRNPALDPGTGPDRSLKSK</sequence>
<dbReference type="GO" id="GO:0009898">
    <property type="term" value="C:cytoplasmic side of plasma membrane"/>
    <property type="evidence" value="ECO:0007669"/>
    <property type="project" value="TreeGrafter"/>
</dbReference>
<evidence type="ECO:0000256" key="5">
    <source>
        <dbReference type="ARBA" id="ARBA00022723"/>
    </source>
</evidence>
<name>A0A8B6E7Q3_MYTGA</name>
<keyword evidence="5 11" id="KW-0479">Metal-binding</keyword>
<dbReference type="GO" id="GO:0042981">
    <property type="term" value="P:regulation of apoptotic process"/>
    <property type="evidence" value="ECO:0007669"/>
    <property type="project" value="InterPro"/>
</dbReference>
<dbReference type="FunFam" id="3.30.40.10:FF:000189">
    <property type="entry name" value="TNF receptor-associated factor"/>
    <property type="match status" value="1"/>
</dbReference>
<dbReference type="InterPro" id="IPR002083">
    <property type="entry name" value="MATH/TRAF_dom"/>
</dbReference>
<evidence type="ECO:0000256" key="11">
    <source>
        <dbReference type="PROSITE-ProRule" id="PRU00207"/>
    </source>
</evidence>
<dbReference type="InterPro" id="IPR001293">
    <property type="entry name" value="Znf_TRAF"/>
</dbReference>